<dbReference type="RefSeq" id="YP_010218781.1">
    <property type="nucleotide sequence ID" value="NC_058917.1"/>
</dbReference>
<organism evidence="1">
    <name type="scientific">Morchella brunnea</name>
    <dbReference type="NCBI Taxonomy" id="1174671"/>
    <lineage>
        <taxon>Eukaryota</taxon>
        <taxon>Fungi</taxon>
        <taxon>Dikarya</taxon>
        <taxon>Ascomycota</taxon>
        <taxon>Pezizomycotina</taxon>
        <taxon>Pezizomycetes</taxon>
        <taxon>Pezizales</taxon>
        <taxon>Morchellaceae</taxon>
        <taxon>Morchella</taxon>
    </lineage>
</organism>
<accession>A0A8K1I7X9</accession>
<geneLocation type="mitochondrion" evidence="1"/>
<evidence type="ECO:0000313" key="1">
    <source>
        <dbReference type="EMBL" id="UBU98588.1"/>
    </source>
</evidence>
<sequence>MHCCMGSFATHAGGRGLFAPSNIVTRLRACRGGTLTIKVVCTFFRLLYFFILDQKNIAHNYISDNGQSAGNEFNFKFLRKTRGLSGEGSFVWILEFIIKVRSSETTCYTPSMVFFWGEDIVQFIVERL</sequence>
<keyword evidence="1" id="KW-0496">Mitochondrion</keyword>
<dbReference type="GeneID" id="68665248"/>
<gene>
    <name evidence="1" type="primary">orf128C</name>
</gene>
<name>A0A8K1I7X9_9PEZI</name>
<dbReference type="AlphaFoldDB" id="A0A8K1I7X9"/>
<dbReference type="EMBL" id="MW538937">
    <property type="protein sequence ID" value="UBU98588.1"/>
    <property type="molecule type" value="Genomic_DNA"/>
</dbReference>
<protein>
    <submittedName>
        <fullName evidence="1">Uncharacterized protein</fullName>
    </submittedName>
</protein>
<reference evidence="1" key="1">
    <citation type="submission" date="2021-01" db="EMBL/GenBank/DDBJ databases">
        <authorList>
            <person name="Sun H.-H."/>
            <person name="Zhang S."/>
            <person name="Zhang Y.-J."/>
        </authorList>
    </citation>
    <scope>NUCLEOTIDE SEQUENCE</scope>
    <source>
        <strain evidence="1">CMM1</strain>
    </source>
</reference>
<proteinExistence type="predicted"/>